<proteinExistence type="predicted"/>
<dbReference type="EMBL" id="VUMI01000003">
    <property type="protein sequence ID" value="MSS87247.1"/>
    <property type="molecule type" value="Genomic_DNA"/>
</dbReference>
<name>A0A6N7W9U0_9FIRM</name>
<protein>
    <submittedName>
        <fullName evidence="2">Uncharacterized protein</fullName>
    </submittedName>
</protein>
<accession>A0A6N7W9U0</accession>
<keyword evidence="3" id="KW-1185">Reference proteome</keyword>
<dbReference type="Proteomes" id="UP000436047">
    <property type="component" value="Unassembled WGS sequence"/>
</dbReference>
<dbReference type="AlphaFoldDB" id="A0A6N7W9U0"/>
<sequence length="60" mass="6849">MKQKHRSKKFVIRLLMAISAFLMLASVCVYTVFIRPNLNGDTVIYKESQVQSGNMIQGIM</sequence>
<evidence type="ECO:0000313" key="3">
    <source>
        <dbReference type="Proteomes" id="UP000436047"/>
    </source>
</evidence>
<comment type="caution">
    <text evidence="2">The sequence shown here is derived from an EMBL/GenBank/DDBJ whole genome shotgun (WGS) entry which is preliminary data.</text>
</comment>
<gene>
    <name evidence="2" type="ORF">FYJ45_02455</name>
</gene>
<dbReference type="GeneID" id="86051949"/>
<evidence type="ECO:0000313" key="2">
    <source>
        <dbReference type="EMBL" id="MSS87247.1"/>
    </source>
</evidence>
<dbReference type="RefSeq" id="WP_154463339.1">
    <property type="nucleotide sequence ID" value="NZ_JAXDZL010000223.1"/>
</dbReference>
<evidence type="ECO:0000256" key="1">
    <source>
        <dbReference type="SAM" id="Phobius"/>
    </source>
</evidence>
<feature type="transmembrane region" description="Helical" evidence="1">
    <location>
        <begin position="12"/>
        <end position="33"/>
    </location>
</feature>
<keyword evidence="1" id="KW-0812">Transmembrane</keyword>
<keyword evidence="1" id="KW-0472">Membrane</keyword>
<reference evidence="2 3" key="1">
    <citation type="submission" date="2019-08" db="EMBL/GenBank/DDBJ databases">
        <title>In-depth cultivation of the pig gut microbiome towards novel bacterial diversity and tailored functional studies.</title>
        <authorList>
            <person name="Wylensek D."/>
            <person name="Hitch T.C.A."/>
            <person name="Clavel T."/>
        </authorList>
    </citation>
    <scope>NUCLEOTIDE SEQUENCE [LARGE SCALE GENOMIC DNA]</scope>
    <source>
        <strain evidence="2 3">WCA-389-WT-23B</strain>
    </source>
</reference>
<keyword evidence="1" id="KW-1133">Transmembrane helix</keyword>
<organism evidence="2 3">
    <name type="scientific">Eisenbergiella porci</name>
    <dbReference type="NCBI Taxonomy" id="2652274"/>
    <lineage>
        <taxon>Bacteria</taxon>
        <taxon>Bacillati</taxon>
        <taxon>Bacillota</taxon>
        <taxon>Clostridia</taxon>
        <taxon>Lachnospirales</taxon>
        <taxon>Lachnospiraceae</taxon>
        <taxon>Eisenbergiella</taxon>
    </lineage>
</organism>